<feature type="region of interest" description="Disordered" evidence="1">
    <location>
        <begin position="1"/>
        <end position="21"/>
    </location>
</feature>
<dbReference type="Proteomes" id="UP001219934">
    <property type="component" value="Unassembled WGS sequence"/>
</dbReference>
<organism evidence="2 3">
    <name type="scientific">Pogonophryne albipinna</name>
    <dbReference type="NCBI Taxonomy" id="1090488"/>
    <lineage>
        <taxon>Eukaryota</taxon>
        <taxon>Metazoa</taxon>
        <taxon>Chordata</taxon>
        <taxon>Craniata</taxon>
        <taxon>Vertebrata</taxon>
        <taxon>Euteleostomi</taxon>
        <taxon>Actinopterygii</taxon>
        <taxon>Neopterygii</taxon>
        <taxon>Teleostei</taxon>
        <taxon>Neoteleostei</taxon>
        <taxon>Acanthomorphata</taxon>
        <taxon>Eupercaria</taxon>
        <taxon>Perciformes</taxon>
        <taxon>Notothenioidei</taxon>
        <taxon>Pogonophryne</taxon>
    </lineage>
</organism>
<evidence type="ECO:0000313" key="2">
    <source>
        <dbReference type="EMBL" id="KAJ4939610.1"/>
    </source>
</evidence>
<feature type="non-terminal residue" evidence="2">
    <location>
        <position position="1"/>
    </location>
</feature>
<sequence length="51" mass="5261">MSEEGKRFQSGKRTAGPSPSSLVQAASNLVSVGVSGVFFHSQLLGASVFYG</sequence>
<evidence type="ECO:0000256" key="1">
    <source>
        <dbReference type="SAM" id="MobiDB-lite"/>
    </source>
</evidence>
<accession>A0AAD6BB33</accession>
<protein>
    <submittedName>
        <fullName evidence="2">Uncharacterized protein</fullName>
    </submittedName>
</protein>
<dbReference type="AlphaFoldDB" id="A0AAD6BB33"/>
<dbReference type="EMBL" id="JAPTMU010000008">
    <property type="protein sequence ID" value="KAJ4939610.1"/>
    <property type="molecule type" value="Genomic_DNA"/>
</dbReference>
<gene>
    <name evidence="2" type="ORF">JOQ06_029054</name>
</gene>
<proteinExistence type="predicted"/>
<keyword evidence="3" id="KW-1185">Reference proteome</keyword>
<comment type="caution">
    <text evidence="2">The sequence shown here is derived from an EMBL/GenBank/DDBJ whole genome shotgun (WGS) entry which is preliminary data.</text>
</comment>
<reference evidence="2" key="1">
    <citation type="submission" date="2022-11" db="EMBL/GenBank/DDBJ databases">
        <title>Chromosome-level genome of Pogonophryne albipinna.</title>
        <authorList>
            <person name="Jo E."/>
        </authorList>
    </citation>
    <scope>NUCLEOTIDE SEQUENCE</scope>
    <source>
        <strain evidence="2">SGF0006</strain>
        <tissue evidence="2">Muscle</tissue>
    </source>
</reference>
<evidence type="ECO:0000313" key="3">
    <source>
        <dbReference type="Proteomes" id="UP001219934"/>
    </source>
</evidence>
<name>A0AAD6BB33_9TELE</name>